<keyword evidence="1" id="KW-1133">Transmembrane helix</keyword>
<keyword evidence="1" id="KW-0472">Membrane</keyword>
<comment type="caution">
    <text evidence="2">The sequence shown here is derived from an EMBL/GenBank/DDBJ whole genome shotgun (WGS) entry which is preliminary data.</text>
</comment>
<reference evidence="2 3" key="1">
    <citation type="submission" date="2020-08" db="EMBL/GenBank/DDBJ databases">
        <title>Bridging the membrane lipid divide: bacteria of the FCB group superphylum have the potential to synthesize archaeal ether lipids.</title>
        <authorList>
            <person name="Villanueva L."/>
            <person name="Von Meijenfeldt F.A.B."/>
            <person name="Westbye A.B."/>
            <person name="Yadav S."/>
            <person name="Hopmans E.C."/>
            <person name="Dutilh B.E."/>
            <person name="Sinninghe Damste J.S."/>
        </authorList>
    </citation>
    <scope>NUCLEOTIDE SEQUENCE [LARGE SCALE GENOMIC DNA]</scope>
    <source>
        <strain evidence="2">NIOZ-UU17</strain>
    </source>
</reference>
<protein>
    <submittedName>
        <fullName evidence="2">C_GCAxxG_C_C family protein</fullName>
    </submittedName>
</protein>
<dbReference type="Pfam" id="PF09719">
    <property type="entry name" value="C_GCAxxG_C_C"/>
    <property type="match status" value="1"/>
</dbReference>
<organism evidence="2 3">
    <name type="scientific">Candidatus Desulfatibia vada</name>
    <dbReference type="NCBI Taxonomy" id="2841696"/>
    <lineage>
        <taxon>Bacteria</taxon>
        <taxon>Pseudomonadati</taxon>
        <taxon>Thermodesulfobacteriota</taxon>
        <taxon>Desulfobacteria</taxon>
        <taxon>Desulfobacterales</taxon>
        <taxon>Desulfobacterales incertae sedis</taxon>
        <taxon>Candidatus Desulfatibia</taxon>
    </lineage>
</organism>
<proteinExistence type="predicted"/>
<evidence type="ECO:0000256" key="1">
    <source>
        <dbReference type="SAM" id="Phobius"/>
    </source>
</evidence>
<gene>
    <name evidence="2" type="ORF">H8D96_04395</name>
</gene>
<accession>A0A8J6NWJ4</accession>
<dbReference type="EMBL" id="JACNIG010000116">
    <property type="protein sequence ID" value="MBC8431139.1"/>
    <property type="molecule type" value="Genomic_DNA"/>
</dbReference>
<evidence type="ECO:0000313" key="2">
    <source>
        <dbReference type="EMBL" id="MBC8431139.1"/>
    </source>
</evidence>
<dbReference type="AlphaFoldDB" id="A0A8J6NWJ4"/>
<evidence type="ECO:0000313" key="3">
    <source>
        <dbReference type="Proteomes" id="UP000605201"/>
    </source>
</evidence>
<name>A0A8J6NWJ4_9BACT</name>
<dbReference type="NCBIfam" id="TIGR01909">
    <property type="entry name" value="C_GCAxxG_C_C"/>
    <property type="match status" value="1"/>
</dbReference>
<keyword evidence="1" id="KW-0812">Transmembrane</keyword>
<sequence length="124" mass="13599">MCQEFEIEIENDVIRRIAFGFAGGLGNTGAVCGAVVGAVMAIGLKRGRADTMEEGLRELAVVREFRRRFEAEMETISCRELTKADLTTEEGLEQFMSSDTPQTVCFPAVGAAYRLVVDLLKETS</sequence>
<feature type="transmembrane region" description="Helical" evidence="1">
    <location>
        <begin position="17"/>
        <end position="42"/>
    </location>
</feature>
<dbReference type="InterPro" id="IPR010181">
    <property type="entry name" value="CGCAxxGCC_motif"/>
</dbReference>
<dbReference type="Proteomes" id="UP000605201">
    <property type="component" value="Unassembled WGS sequence"/>
</dbReference>